<accession>A0A918RYR6</accession>
<gene>
    <name evidence="1" type="ORF">GCM10007989_08480</name>
</gene>
<protein>
    <recommendedName>
        <fullName evidence="3">Cell division protein FtsL</fullName>
    </recommendedName>
</protein>
<dbReference type="EMBL" id="BMZE01000001">
    <property type="protein sequence ID" value="GHA15895.1"/>
    <property type="molecule type" value="Genomic_DNA"/>
</dbReference>
<organism evidence="1 2">
    <name type="scientific">Devosia pacifica</name>
    <dbReference type="NCBI Taxonomy" id="1335967"/>
    <lineage>
        <taxon>Bacteria</taxon>
        <taxon>Pseudomonadati</taxon>
        <taxon>Pseudomonadota</taxon>
        <taxon>Alphaproteobacteria</taxon>
        <taxon>Hyphomicrobiales</taxon>
        <taxon>Devosiaceae</taxon>
        <taxon>Devosia</taxon>
    </lineage>
</organism>
<evidence type="ECO:0008006" key="3">
    <source>
        <dbReference type="Google" id="ProtNLM"/>
    </source>
</evidence>
<reference evidence="1" key="2">
    <citation type="submission" date="2020-09" db="EMBL/GenBank/DDBJ databases">
        <authorList>
            <person name="Sun Q."/>
            <person name="Kim S."/>
        </authorList>
    </citation>
    <scope>NUCLEOTIDE SEQUENCE</scope>
    <source>
        <strain evidence="1">KCTC 32437</strain>
    </source>
</reference>
<evidence type="ECO:0000313" key="1">
    <source>
        <dbReference type="EMBL" id="GHA15895.1"/>
    </source>
</evidence>
<name>A0A918RYR6_9HYPH</name>
<dbReference type="AlphaFoldDB" id="A0A918RYR6"/>
<reference evidence="1" key="1">
    <citation type="journal article" date="2014" name="Int. J. Syst. Evol. Microbiol.">
        <title>Complete genome sequence of Corynebacterium casei LMG S-19264T (=DSM 44701T), isolated from a smear-ripened cheese.</title>
        <authorList>
            <consortium name="US DOE Joint Genome Institute (JGI-PGF)"/>
            <person name="Walter F."/>
            <person name="Albersmeier A."/>
            <person name="Kalinowski J."/>
            <person name="Ruckert C."/>
        </authorList>
    </citation>
    <scope>NUCLEOTIDE SEQUENCE</scope>
    <source>
        <strain evidence="1">KCTC 32437</strain>
    </source>
</reference>
<keyword evidence="2" id="KW-1185">Reference proteome</keyword>
<sequence>MIKTLNAVLLVVCGLAFTGVYALKFAIQHEATQISRLESHISDQEAELSMLKADWAVLTQPGHIEPVVIRHQETLQLAEVEPEQFGRFTDLPMRPAKPDAHAMDALFQALEVGVDPIGALLEEID</sequence>
<evidence type="ECO:0000313" key="2">
    <source>
        <dbReference type="Proteomes" id="UP000646579"/>
    </source>
</evidence>
<dbReference type="Proteomes" id="UP000646579">
    <property type="component" value="Unassembled WGS sequence"/>
</dbReference>
<proteinExistence type="predicted"/>
<dbReference type="RefSeq" id="WP_189423704.1">
    <property type="nucleotide sequence ID" value="NZ_BMZE01000001.1"/>
</dbReference>
<comment type="caution">
    <text evidence="1">The sequence shown here is derived from an EMBL/GenBank/DDBJ whole genome shotgun (WGS) entry which is preliminary data.</text>
</comment>